<proteinExistence type="predicted"/>
<organism evidence="4 5">
    <name type="scientific">Collinsella aerofaciens</name>
    <dbReference type="NCBI Taxonomy" id="74426"/>
    <lineage>
        <taxon>Bacteria</taxon>
        <taxon>Bacillati</taxon>
        <taxon>Actinomycetota</taxon>
        <taxon>Coriobacteriia</taxon>
        <taxon>Coriobacteriales</taxon>
        <taxon>Coriobacteriaceae</taxon>
        <taxon>Collinsella</taxon>
    </lineage>
</organism>
<evidence type="ECO:0000313" key="5">
    <source>
        <dbReference type="Proteomes" id="UP000368032"/>
    </source>
</evidence>
<evidence type="ECO:0000256" key="2">
    <source>
        <dbReference type="SAM" id="Phobius"/>
    </source>
</evidence>
<feature type="transmembrane region" description="Helical" evidence="2">
    <location>
        <begin position="262"/>
        <end position="288"/>
    </location>
</feature>
<dbReference type="Pfam" id="PF13240">
    <property type="entry name" value="Zn_Ribbon_1"/>
    <property type="match status" value="1"/>
</dbReference>
<feature type="compositionally biased region" description="Pro residues" evidence="1">
    <location>
        <begin position="403"/>
        <end position="415"/>
    </location>
</feature>
<dbReference type="EMBL" id="CABWIF010000057">
    <property type="protein sequence ID" value="VWM04448.1"/>
    <property type="molecule type" value="Genomic_DNA"/>
</dbReference>
<feature type="region of interest" description="Disordered" evidence="1">
    <location>
        <begin position="364"/>
        <end position="427"/>
    </location>
</feature>
<gene>
    <name evidence="4" type="ORF">CKJAJONC_00862</name>
</gene>
<evidence type="ECO:0000313" key="4">
    <source>
        <dbReference type="EMBL" id="VWM04448.1"/>
    </source>
</evidence>
<dbReference type="RefSeq" id="WP_152068541.1">
    <property type="nucleotide sequence ID" value="NZ_CABWIF010000057.1"/>
</dbReference>
<feature type="compositionally biased region" description="Acidic residues" evidence="1">
    <location>
        <begin position="388"/>
        <end position="402"/>
    </location>
</feature>
<dbReference type="InterPro" id="IPR025098">
    <property type="entry name" value="DUF4013"/>
</dbReference>
<feature type="transmembrane region" description="Helical" evidence="2">
    <location>
        <begin position="300"/>
        <end position="325"/>
    </location>
</feature>
<feature type="transmembrane region" description="Helical" evidence="2">
    <location>
        <begin position="98"/>
        <end position="122"/>
    </location>
</feature>
<name>A0A5K1JGD2_9ACTN</name>
<keyword evidence="2" id="KW-1133">Transmembrane helix</keyword>
<keyword evidence="2" id="KW-0812">Transmembrane</keyword>
<feature type="domain" description="Zinc-ribbon" evidence="3">
    <location>
        <begin position="2"/>
        <end position="23"/>
    </location>
</feature>
<feature type="compositionally biased region" description="Pro residues" evidence="1">
    <location>
        <begin position="375"/>
        <end position="387"/>
    </location>
</feature>
<dbReference type="InterPro" id="IPR026870">
    <property type="entry name" value="Zinc_ribbon_dom"/>
</dbReference>
<dbReference type="Pfam" id="PF13197">
    <property type="entry name" value="DUF4013"/>
    <property type="match status" value="1"/>
</dbReference>
<feature type="transmembrane region" description="Helical" evidence="2">
    <location>
        <begin position="189"/>
        <end position="216"/>
    </location>
</feature>
<dbReference type="Proteomes" id="UP000368032">
    <property type="component" value="Unassembled WGS sequence"/>
</dbReference>
<sequence>MFCSQCGAPMGDNDKFCGVCGAPNAGAAGPAPQGQPQPQQFVPQPPVANAPKGCVAQAFQDMTKTPGVLQRVCQIAFLPALICVVSVLVLFIPVIGGIAAAIGFLAACIASVCGSGFGIEWGRDLSLKIDDGMDRPLMRSTSFGLGVFSSVISVVLEVIAAIPVIGVVLSLVEGVVIGAAGSYSYYGSYALEAALFGSLGLLVLALIASAILGVFFKMFADIAVMHFAVTGRVESAFSLDKVWAAFKHNKTKLFCASFLPEFLTGLVANVVTWILTVVFGAIASVGMYSYYYRPTGIEAIVTGGGVTLALFLVLVAFVTVFLTVFGKMLKHRAVGYWAARYASEWADEDKDDVLTFVLPFEKKSTPSGYGAPDASPAPAPAPATEPEPAPEPETASESEPAPEPEPAPAPAPEPASEPSSDEEPQDE</sequence>
<evidence type="ECO:0000259" key="3">
    <source>
        <dbReference type="Pfam" id="PF13240"/>
    </source>
</evidence>
<accession>A0A5K1JGD2</accession>
<feature type="transmembrane region" description="Helical" evidence="2">
    <location>
        <begin position="72"/>
        <end position="92"/>
    </location>
</feature>
<keyword evidence="2" id="KW-0472">Membrane</keyword>
<dbReference type="AlphaFoldDB" id="A0A5K1JGD2"/>
<reference evidence="4 5" key="1">
    <citation type="submission" date="2019-10" db="EMBL/GenBank/DDBJ databases">
        <authorList>
            <person name="Wolf R A."/>
        </authorList>
    </citation>
    <scope>NUCLEOTIDE SEQUENCE [LARGE SCALE GENOMIC DNA]</scope>
    <source>
        <strain evidence="4">Collinsella_aerofaciens_DSM_13712</strain>
    </source>
</reference>
<feature type="transmembrane region" description="Helical" evidence="2">
    <location>
        <begin position="143"/>
        <end position="169"/>
    </location>
</feature>
<protein>
    <recommendedName>
        <fullName evidence="3">Zinc-ribbon domain-containing protein</fullName>
    </recommendedName>
</protein>
<evidence type="ECO:0000256" key="1">
    <source>
        <dbReference type="SAM" id="MobiDB-lite"/>
    </source>
</evidence>